<dbReference type="AlphaFoldDB" id="A0A8S1UR04"/>
<evidence type="ECO:0000256" key="1">
    <source>
        <dbReference type="SAM" id="Phobius"/>
    </source>
</evidence>
<sequence>MDIKVISRDNLNSEVVTLDYNLSKRLSLLSFQKFKIFLRFIFIVIAEFQTVYVGFISNIPLLIFLCISSPSTELAEFLPLDDQFSYQNQIQIYTNIFFAVLGLLIMASSLHQIDFLNILNLLKSLCITSCLFEFLYASKPFKVKYSTIILLTLRTTLGFVVAIVPFILPQSATWCDLINIKRIFSKGSIGLFQLLSLQHLILDSFSKLFFKDVYHQCIKQHRIKNNISQQIQQL</sequence>
<feature type="transmembrane region" description="Helical" evidence="1">
    <location>
        <begin position="36"/>
        <end position="55"/>
    </location>
</feature>
<protein>
    <submittedName>
        <fullName evidence="2">Uncharacterized protein</fullName>
    </submittedName>
</protein>
<keyword evidence="1" id="KW-0472">Membrane</keyword>
<feature type="transmembrane region" description="Helical" evidence="1">
    <location>
        <begin position="92"/>
        <end position="110"/>
    </location>
</feature>
<keyword evidence="3" id="KW-1185">Reference proteome</keyword>
<evidence type="ECO:0000313" key="3">
    <source>
        <dbReference type="Proteomes" id="UP000683925"/>
    </source>
</evidence>
<dbReference type="EMBL" id="CAJJDP010000048">
    <property type="protein sequence ID" value="CAD8166567.1"/>
    <property type="molecule type" value="Genomic_DNA"/>
</dbReference>
<keyword evidence="1" id="KW-1133">Transmembrane helix</keyword>
<organism evidence="2 3">
    <name type="scientific">Paramecium octaurelia</name>
    <dbReference type="NCBI Taxonomy" id="43137"/>
    <lineage>
        <taxon>Eukaryota</taxon>
        <taxon>Sar</taxon>
        <taxon>Alveolata</taxon>
        <taxon>Ciliophora</taxon>
        <taxon>Intramacronucleata</taxon>
        <taxon>Oligohymenophorea</taxon>
        <taxon>Peniculida</taxon>
        <taxon>Parameciidae</taxon>
        <taxon>Paramecium</taxon>
    </lineage>
</organism>
<feature type="transmembrane region" description="Helical" evidence="1">
    <location>
        <begin position="116"/>
        <end position="136"/>
    </location>
</feature>
<feature type="transmembrane region" description="Helical" evidence="1">
    <location>
        <begin position="148"/>
        <end position="168"/>
    </location>
</feature>
<evidence type="ECO:0000313" key="2">
    <source>
        <dbReference type="EMBL" id="CAD8166567.1"/>
    </source>
</evidence>
<name>A0A8S1UR04_PAROT</name>
<keyword evidence="1" id="KW-0812">Transmembrane</keyword>
<dbReference type="Proteomes" id="UP000683925">
    <property type="component" value="Unassembled WGS sequence"/>
</dbReference>
<accession>A0A8S1UR04</accession>
<reference evidence="2" key="1">
    <citation type="submission" date="2021-01" db="EMBL/GenBank/DDBJ databases">
        <authorList>
            <consortium name="Genoscope - CEA"/>
            <person name="William W."/>
        </authorList>
    </citation>
    <scope>NUCLEOTIDE SEQUENCE</scope>
</reference>
<proteinExistence type="predicted"/>
<comment type="caution">
    <text evidence="2">The sequence shown here is derived from an EMBL/GenBank/DDBJ whole genome shotgun (WGS) entry which is preliminary data.</text>
</comment>
<gene>
    <name evidence="2" type="ORF">POCTA_138.1.T0480224</name>
</gene>